<feature type="domain" description="GST N-terminal" evidence="2">
    <location>
        <begin position="1"/>
        <end position="81"/>
    </location>
</feature>
<dbReference type="EMBL" id="JAADJG010000063">
    <property type="protein sequence ID" value="KAF4456298.1"/>
    <property type="molecule type" value="Genomic_DNA"/>
</dbReference>
<dbReference type="SUPFAM" id="SSF47616">
    <property type="entry name" value="GST C-terminal domain-like"/>
    <property type="match status" value="1"/>
</dbReference>
<evidence type="ECO:0000259" key="2">
    <source>
        <dbReference type="PROSITE" id="PS50404"/>
    </source>
</evidence>
<reference evidence="4" key="1">
    <citation type="submission" date="2020-01" db="EMBL/GenBank/DDBJ databases">
        <title>Identification and distribution of gene clusters putatively required for synthesis of sphingolipid metabolism inhibitors in phylogenetically diverse species of the filamentous fungus Fusarium.</title>
        <authorList>
            <person name="Kim H.-S."/>
            <person name="Busman M."/>
            <person name="Brown D.W."/>
            <person name="Divon H."/>
            <person name="Uhlig S."/>
            <person name="Proctor R.H."/>
        </authorList>
    </citation>
    <scope>NUCLEOTIDE SEQUENCE</scope>
    <source>
        <strain evidence="4">NRRL 53441</strain>
    </source>
</reference>
<dbReference type="InterPro" id="IPR034345">
    <property type="entry name" value="Gtt2-like_N"/>
</dbReference>
<dbReference type="Gene3D" id="1.20.1050.10">
    <property type="match status" value="1"/>
</dbReference>
<dbReference type="AlphaFoldDB" id="A0A8H4KVY2"/>
<name>A0A8H4KVY2_9HYPO</name>
<evidence type="ECO:0000313" key="4">
    <source>
        <dbReference type="EMBL" id="KAF4456298.1"/>
    </source>
</evidence>
<dbReference type="Pfam" id="PF00043">
    <property type="entry name" value="GST_C"/>
    <property type="match status" value="1"/>
</dbReference>
<dbReference type="InterPro" id="IPR036282">
    <property type="entry name" value="Glutathione-S-Trfase_C_sf"/>
</dbReference>
<evidence type="ECO:0000256" key="1">
    <source>
        <dbReference type="ARBA" id="ARBA00007409"/>
    </source>
</evidence>
<evidence type="ECO:0000313" key="5">
    <source>
        <dbReference type="Proteomes" id="UP000605986"/>
    </source>
</evidence>
<dbReference type="InterPro" id="IPR004046">
    <property type="entry name" value="GST_C"/>
</dbReference>
<protein>
    <submittedName>
        <fullName evidence="4">Protein ligF</fullName>
    </submittedName>
</protein>
<keyword evidence="5" id="KW-1185">Reference proteome</keyword>
<dbReference type="PANTHER" id="PTHR44051:SF8">
    <property type="entry name" value="GLUTATHIONE S-TRANSFERASE GSTA"/>
    <property type="match status" value="1"/>
</dbReference>
<gene>
    <name evidence="4" type="ORF">F53441_1543</name>
</gene>
<dbReference type="Proteomes" id="UP000605986">
    <property type="component" value="Unassembled WGS sequence"/>
</dbReference>
<accession>A0A8H4KVY2</accession>
<dbReference type="CDD" id="cd03051">
    <property type="entry name" value="GST_N_GTT2_like"/>
    <property type="match status" value="1"/>
</dbReference>
<dbReference type="OrthoDB" id="2309723at2759"/>
<dbReference type="SFLD" id="SFLDS00019">
    <property type="entry name" value="Glutathione_Transferase_(cytos"/>
    <property type="match status" value="1"/>
</dbReference>
<dbReference type="InterPro" id="IPR010987">
    <property type="entry name" value="Glutathione-S-Trfase_C-like"/>
</dbReference>
<comment type="caution">
    <text evidence="4">The sequence shown here is derived from an EMBL/GenBank/DDBJ whole genome shotgun (WGS) entry which is preliminary data.</text>
</comment>
<comment type="similarity">
    <text evidence="1">Belongs to the GST superfamily.</text>
</comment>
<dbReference type="InterPro" id="IPR004045">
    <property type="entry name" value="Glutathione_S-Trfase_N"/>
</dbReference>
<evidence type="ECO:0000259" key="3">
    <source>
        <dbReference type="PROSITE" id="PS50405"/>
    </source>
</evidence>
<sequence>MKLYDAGASNPMVVRLFVLERGGISLDVQTIDVMRSENRGLEYRKINPRGEVPALVLDDGFVLTEVTAICEYLDETAKGGKSLFGETPLERAETRMWLRRMDLEIAQPVISWVRNDPGTADFYRGMRIPIPEAQLLQKVTIQQFLNLLDEELEGKKYLCGERFSAADVHFYSLMKGKTTGMAPWILHPGRKNVNIYFQRIDERDASKKAMEVFGTKVEV</sequence>
<dbReference type="PROSITE" id="PS50405">
    <property type="entry name" value="GST_CTER"/>
    <property type="match status" value="1"/>
</dbReference>
<dbReference type="Gene3D" id="3.40.30.10">
    <property type="entry name" value="Glutaredoxin"/>
    <property type="match status" value="1"/>
</dbReference>
<dbReference type="InterPro" id="IPR036249">
    <property type="entry name" value="Thioredoxin-like_sf"/>
</dbReference>
<dbReference type="SUPFAM" id="SSF52833">
    <property type="entry name" value="Thioredoxin-like"/>
    <property type="match status" value="1"/>
</dbReference>
<proteinExistence type="inferred from homology"/>
<dbReference type="PROSITE" id="PS50404">
    <property type="entry name" value="GST_NTER"/>
    <property type="match status" value="1"/>
</dbReference>
<dbReference type="Pfam" id="PF13409">
    <property type="entry name" value="GST_N_2"/>
    <property type="match status" value="1"/>
</dbReference>
<dbReference type="SFLD" id="SFLDG00358">
    <property type="entry name" value="Main_(cytGST)"/>
    <property type="match status" value="1"/>
</dbReference>
<dbReference type="InterPro" id="IPR040079">
    <property type="entry name" value="Glutathione_S-Trfase"/>
</dbReference>
<feature type="domain" description="GST C-terminal" evidence="3">
    <location>
        <begin position="87"/>
        <end position="219"/>
    </location>
</feature>
<organism evidence="4 5">
    <name type="scientific">Fusarium austroafricanum</name>
    <dbReference type="NCBI Taxonomy" id="2364996"/>
    <lineage>
        <taxon>Eukaryota</taxon>
        <taxon>Fungi</taxon>
        <taxon>Dikarya</taxon>
        <taxon>Ascomycota</taxon>
        <taxon>Pezizomycotina</taxon>
        <taxon>Sordariomycetes</taxon>
        <taxon>Hypocreomycetidae</taxon>
        <taxon>Hypocreales</taxon>
        <taxon>Nectriaceae</taxon>
        <taxon>Fusarium</taxon>
        <taxon>Fusarium concolor species complex</taxon>
    </lineage>
</organism>
<dbReference type="PANTHER" id="PTHR44051">
    <property type="entry name" value="GLUTATHIONE S-TRANSFERASE-RELATED"/>
    <property type="match status" value="1"/>
</dbReference>